<dbReference type="OrthoDB" id="5080239at2759"/>
<sequence>MLIAQEPEPAEPKTHRQAKHGARWSDWLKSMEDELHSLDENSVWDLVYTPKACNPLQGKWEYKLKRGSEGEILRHKSRLVVRGFEQCEGISYHETFAFVVKPMSYKAIFAIAAALDVEIEQIDVKTAFLYRDVDEEIYLKKALYGVEQAPRIWYQTDFLSTLDFQPLGSDVGVFIRDSMFIAVYVDDLLIVRASKAEIQKVKDALSKKFHMTDLGPCRFYLGMAAERHRQGQKLFLSRKTYLGKIIREVGMHESTPFATPVATDARLEAAPEGHEATKFDQLWYARAIESLMYAMLGTRPDIAFAVSLCSRSLGNPTQQHIKAVRRIFKYLEGIIDYKLCYCGESRCPFISTKK</sequence>
<dbReference type="InterPro" id="IPR043502">
    <property type="entry name" value="DNA/RNA_pol_sf"/>
</dbReference>
<evidence type="ECO:0000259" key="4">
    <source>
        <dbReference type="Pfam" id="PF07727"/>
    </source>
</evidence>
<comment type="caution">
    <text evidence="5">The sequence shown here is derived from an EMBL/GenBank/DDBJ whole genome shotgun (WGS) entry which is preliminary data.</text>
</comment>
<dbReference type="Pfam" id="PF07727">
    <property type="entry name" value="RVT_2"/>
    <property type="match status" value="1"/>
</dbReference>
<evidence type="ECO:0000256" key="3">
    <source>
        <dbReference type="SAM" id="MobiDB-lite"/>
    </source>
</evidence>
<protein>
    <submittedName>
        <fullName evidence="5">Gag-Pol poly</fullName>
    </submittedName>
</protein>
<evidence type="ECO:0000313" key="5">
    <source>
        <dbReference type="EMBL" id="KAF4458829.1"/>
    </source>
</evidence>
<reference evidence="5 6" key="1">
    <citation type="submission" date="2020-01" db="EMBL/GenBank/DDBJ databases">
        <title>Identification and distribution of gene clusters putatively required for synthesis of sphingolipid metabolism inhibitors in phylogenetically diverse species of the filamentous fungus Fusarium.</title>
        <authorList>
            <person name="Kim H.-S."/>
            <person name="Busman M."/>
            <person name="Brown D.W."/>
            <person name="Divon H."/>
            <person name="Uhlig S."/>
            <person name="Proctor R.H."/>
        </authorList>
    </citation>
    <scope>NUCLEOTIDE SEQUENCE [LARGE SCALE GENOMIC DNA]</scope>
    <source>
        <strain evidence="5 6">NRRL 20459</strain>
    </source>
</reference>
<dbReference type="GO" id="GO:0005739">
    <property type="term" value="C:mitochondrion"/>
    <property type="evidence" value="ECO:0007669"/>
    <property type="project" value="UniProtKB-SubCell"/>
</dbReference>
<feature type="domain" description="Reverse transcriptase Ty1/copia-type" evidence="4">
    <location>
        <begin position="139"/>
        <end position="261"/>
    </location>
</feature>
<name>A0A8H4L078_9HYPO</name>
<gene>
    <name evidence="5" type="ORF">FALBO_14431</name>
</gene>
<keyword evidence="6" id="KW-1185">Reference proteome</keyword>
<evidence type="ECO:0000313" key="6">
    <source>
        <dbReference type="Proteomes" id="UP000554235"/>
    </source>
</evidence>
<dbReference type="PANTHER" id="PTHR11439">
    <property type="entry name" value="GAG-POL-RELATED RETROTRANSPOSON"/>
    <property type="match status" value="1"/>
</dbReference>
<feature type="region of interest" description="Disordered" evidence="3">
    <location>
        <begin position="1"/>
        <end position="21"/>
    </location>
</feature>
<evidence type="ECO:0000256" key="1">
    <source>
        <dbReference type="ARBA" id="ARBA00004173"/>
    </source>
</evidence>
<evidence type="ECO:0000256" key="2">
    <source>
        <dbReference type="ARBA" id="ARBA00023128"/>
    </source>
</evidence>
<dbReference type="EMBL" id="JAADYS010002339">
    <property type="protein sequence ID" value="KAF4458829.1"/>
    <property type="molecule type" value="Genomic_DNA"/>
</dbReference>
<dbReference type="AlphaFoldDB" id="A0A8H4L078"/>
<accession>A0A8H4L078</accession>
<dbReference type="Proteomes" id="UP000554235">
    <property type="component" value="Unassembled WGS sequence"/>
</dbReference>
<dbReference type="InterPro" id="IPR013103">
    <property type="entry name" value="RVT_2"/>
</dbReference>
<dbReference type="SUPFAM" id="SSF56672">
    <property type="entry name" value="DNA/RNA polymerases"/>
    <property type="match status" value="1"/>
</dbReference>
<keyword evidence="2" id="KW-0496">Mitochondrion</keyword>
<proteinExistence type="predicted"/>
<dbReference type="PANTHER" id="PTHR11439:SF463">
    <property type="entry name" value="REVERSE TRANSCRIPTASE TY1_COPIA-TYPE DOMAIN-CONTAINING PROTEIN"/>
    <property type="match status" value="1"/>
</dbReference>
<comment type="subcellular location">
    <subcellularLocation>
        <location evidence="1">Mitochondrion</location>
    </subcellularLocation>
</comment>
<organism evidence="5 6">
    <name type="scientific">Fusarium albosuccineum</name>
    <dbReference type="NCBI Taxonomy" id="1237068"/>
    <lineage>
        <taxon>Eukaryota</taxon>
        <taxon>Fungi</taxon>
        <taxon>Dikarya</taxon>
        <taxon>Ascomycota</taxon>
        <taxon>Pezizomycotina</taxon>
        <taxon>Sordariomycetes</taxon>
        <taxon>Hypocreomycetidae</taxon>
        <taxon>Hypocreales</taxon>
        <taxon>Nectriaceae</taxon>
        <taxon>Fusarium</taxon>
        <taxon>Fusarium decemcellulare species complex</taxon>
    </lineage>
</organism>